<sequence length="465" mass="51565">MAEPPSDDDSSSAAIVAVAKDGDVVLDVTFQTSRETLRLTRKTTAAPGGARQLPSNAPPTLRPSLTVAFRVRLATLQRESKYFANLLGNEQFAEAGRIAAAHAELAESGVDPGAAHAGQLPRVAITDDDEATQSAGREHAFEDMLRLVHGKPPRAAQVAMPHVVTLAIMADRFDCLGAVARAALREFKYKWPMPAARPLPAKSPGTGAVDVEQIQRQKVLVAWLLGMPNRLQQACRELIMQGSRLWSPYADVDMADKTQYWWALPDGLEQELQYRRECVLNTVASIQKHFLNLYLSKERQCKLGYDSSGACDSFQLGQMIKFLTSKKLAFLVDFSPSSLDDDVADSSRLDIDQLLQALRQAPNYQIDKHHTNCGLRIRIDPILDYVSAMLSASVVSISLAEWRKNRADVSWAQAENESRHGAGKTFLFTRALANDQRLRFEGHMYANKMARELFTASAWDWTPEL</sequence>
<proteinExistence type="predicted"/>
<dbReference type="EMBL" id="JAGPNK010000005">
    <property type="protein sequence ID" value="KAH7321208.1"/>
    <property type="molecule type" value="Genomic_DNA"/>
</dbReference>
<gene>
    <name evidence="1" type="ORF">B0I35DRAFT_477715</name>
</gene>
<evidence type="ECO:0000313" key="1">
    <source>
        <dbReference type="EMBL" id="KAH7321208.1"/>
    </source>
</evidence>
<dbReference type="OrthoDB" id="5398371at2759"/>
<organism evidence="1 2">
    <name type="scientific">Stachybotrys elegans</name>
    <dbReference type="NCBI Taxonomy" id="80388"/>
    <lineage>
        <taxon>Eukaryota</taxon>
        <taxon>Fungi</taxon>
        <taxon>Dikarya</taxon>
        <taxon>Ascomycota</taxon>
        <taxon>Pezizomycotina</taxon>
        <taxon>Sordariomycetes</taxon>
        <taxon>Hypocreomycetidae</taxon>
        <taxon>Hypocreales</taxon>
        <taxon>Stachybotryaceae</taxon>
        <taxon>Stachybotrys</taxon>
    </lineage>
</organism>
<keyword evidence="2" id="KW-1185">Reference proteome</keyword>
<reference evidence="1" key="1">
    <citation type="journal article" date="2021" name="Nat. Commun.">
        <title>Genetic determinants of endophytism in the Arabidopsis root mycobiome.</title>
        <authorList>
            <person name="Mesny F."/>
            <person name="Miyauchi S."/>
            <person name="Thiergart T."/>
            <person name="Pickel B."/>
            <person name="Atanasova L."/>
            <person name="Karlsson M."/>
            <person name="Huettel B."/>
            <person name="Barry K.W."/>
            <person name="Haridas S."/>
            <person name="Chen C."/>
            <person name="Bauer D."/>
            <person name="Andreopoulos W."/>
            <person name="Pangilinan J."/>
            <person name="LaButti K."/>
            <person name="Riley R."/>
            <person name="Lipzen A."/>
            <person name="Clum A."/>
            <person name="Drula E."/>
            <person name="Henrissat B."/>
            <person name="Kohler A."/>
            <person name="Grigoriev I.V."/>
            <person name="Martin F.M."/>
            <person name="Hacquard S."/>
        </authorList>
    </citation>
    <scope>NUCLEOTIDE SEQUENCE</scope>
    <source>
        <strain evidence="1">MPI-CAGE-CH-0235</strain>
    </source>
</reference>
<evidence type="ECO:0000313" key="2">
    <source>
        <dbReference type="Proteomes" id="UP000813444"/>
    </source>
</evidence>
<name>A0A8K0SUI2_9HYPO</name>
<accession>A0A8K0SUI2</accession>
<protein>
    <submittedName>
        <fullName evidence="1">Uncharacterized protein</fullName>
    </submittedName>
</protein>
<comment type="caution">
    <text evidence="1">The sequence shown here is derived from an EMBL/GenBank/DDBJ whole genome shotgun (WGS) entry which is preliminary data.</text>
</comment>
<dbReference type="Proteomes" id="UP000813444">
    <property type="component" value="Unassembled WGS sequence"/>
</dbReference>
<dbReference type="AlphaFoldDB" id="A0A8K0SUI2"/>